<dbReference type="InterPro" id="IPR001206">
    <property type="entry name" value="Diacylglycerol_kinase_cat_dom"/>
</dbReference>
<dbReference type="Proteomes" id="UP000224915">
    <property type="component" value="Unassembled WGS sequence"/>
</dbReference>
<dbReference type="Gene3D" id="2.60.200.40">
    <property type="match status" value="1"/>
</dbReference>
<dbReference type="PROSITE" id="PS50146">
    <property type="entry name" value="DAGK"/>
    <property type="match status" value="1"/>
</dbReference>
<dbReference type="GO" id="GO:0016301">
    <property type="term" value="F:kinase activity"/>
    <property type="evidence" value="ECO:0007669"/>
    <property type="project" value="UniProtKB-KW"/>
</dbReference>
<comment type="caution">
    <text evidence="2">The sequence shown here is derived from an EMBL/GenBank/DDBJ whole genome shotgun (WGS) entry which is preliminary data.</text>
</comment>
<keyword evidence="2" id="KW-0418">Kinase</keyword>
<accession>A0A2A9D529</accession>
<keyword evidence="2" id="KW-0808">Transferase</keyword>
<dbReference type="AlphaFoldDB" id="A0A2A9D529"/>
<protein>
    <submittedName>
        <fullName evidence="2">Diacylglycerol kinase family enzyme</fullName>
    </submittedName>
</protein>
<reference evidence="2 3" key="1">
    <citation type="submission" date="2017-10" db="EMBL/GenBank/DDBJ databases">
        <title>Sequencing the genomes of 1000 actinobacteria strains.</title>
        <authorList>
            <person name="Klenk H.-P."/>
        </authorList>
    </citation>
    <scope>NUCLEOTIDE SEQUENCE [LARGE SCALE GENOMIC DNA]</scope>
    <source>
        <strain evidence="2 3">DSM 21801</strain>
    </source>
</reference>
<name>A0A2A9D529_9MICO</name>
<dbReference type="GO" id="GO:0019242">
    <property type="term" value="P:methylglyoxal biosynthetic process"/>
    <property type="evidence" value="ECO:0007669"/>
    <property type="project" value="InterPro"/>
</dbReference>
<sequence>MLTAALAMSIVGLALASVALVIAVVVYREHRARLTSPALRAPRTVLPAPTEPAQDPASTGPAAFVINPSKVADVEGLEADARVVSDELGLPAPIFLRTTVEDPGAGQAREAVERGASVVVAAGGDGTVRAVATALAGGGVPMALLPSGTGNLLARNLDIPVESRSQQLQAALGGREMAMDLGWLTPIGPTDSTGEEIEPGGQDMPQVGREHLFLVMAGVGFDAAMVADVNPDMKRRVGWVAYFMAGARHMHSTRPWLEMQVGNGAWNRRRVRTLLFANCGRLPAGLVLLPDAEIDDGYLDVAALDTRSGILGWSSLLWRVLIQGLGYRSSNGLNPSKMDFWRARAVSVRLDEPQAVQVDGDIVGDAVELHVRVQPNGLRVRVRR</sequence>
<dbReference type="RefSeq" id="WP_245867090.1">
    <property type="nucleotide sequence ID" value="NZ_PDJD01000001.1"/>
</dbReference>
<proteinExistence type="predicted"/>
<dbReference type="PANTHER" id="PTHR30492">
    <property type="entry name" value="METHYLGLYOXAL SYNTHASE"/>
    <property type="match status" value="1"/>
</dbReference>
<organism evidence="2 3">
    <name type="scientific">Serinibacter salmoneus</name>
    <dbReference type="NCBI Taxonomy" id="556530"/>
    <lineage>
        <taxon>Bacteria</taxon>
        <taxon>Bacillati</taxon>
        <taxon>Actinomycetota</taxon>
        <taxon>Actinomycetes</taxon>
        <taxon>Micrococcales</taxon>
        <taxon>Beutenbergiaceae</taxon>
        <taxon>Serinibacter</taxon>
    </lineage>
</organism>
<dbReference type="InterPro" id="IPR017438">
    <property type="entry name" value="ATP-NAD_kinase_N"/>
</dbReference>
<dbReference type="SUPFAM" id="SSF111331">
    <property type="entry name" value="NAD kinase/diacylglycerol kinase-like"/>
    <property type="match status" value="1"/>
</dbReference>
<dbReference type="Pfam" id="PF19279">
    <property type="entry name" value="YegS_C"/>
    <property type="match status" value="1"/>
</dbReference>
<evidence type="ECO:0000313" key="2">
    <source>
        <dbReference type="EMBL" id="PFG20959.1"/>
    </source>
</evidence>
<dbReference type="Pfam" id="PF00781">
    <property type="entry name" value="DAGK_cat"/>
    <property type="match status" value="1"/>
</dbReference>
<feature type="domain" description="DAGKc" evidence="1">
    <location>
        <begin position="57"/>
        <end position="188"/>
    </location>
</feature>
<dbReference type="InterPro" id="IPR045540">
    <property type="entry name" value="YegS/DAGK_C"/>
</dbReference>
<gene>
    <name evidence="2" type="ORF">ATL40_2578</name>
</gene>
<dbReference type="EMBL" id="PDJD01000001">
    <property type="protein sequence ID" value="PFG20959.1"/>
    <property type="molecule type" value="Genomic_DNA"/>
</dbReference>
<keyword evidence="3" id="KW-1185">Reference proteome</keyword>
<dbReference type="GO" id="GO:0008929">
    <property type="term" value="F:methylglyoxal synthase activity"/>
    <property type="evidence" value="ECO:0007669"/>
    <property type="project" value="InterPro"/>
</dbReference>
<dbReference type="SMART" id="SM00046">
    <property type="entry name" value="DAGKc"/>
    <property type="match status" value="1"/>
</dbReference>
<dbReference type="Gene3D" id="3.40.50.10330">
    <property type="entry name" value="Probable inorganic polyphosphate/atp-NAD kinase, domain 1"/>
    <property type="match status" value="1"/>
</dbReference>
<evidence type="ECO:0000259" key="1">
    <source>
        <dbReference type="PROSITE" id="PS50146"/>
    </source>
</evidence>
<dbReference type="InterPro" id="IPR004363">
    <property type="entry name" value="Methylgl_synth"/>
</dbReference>
<dbReference type="GO" id="GO:0005829">
    <property type="term" value="C:cytosol"/>
    <property type="evidence" value="ECO:0007669"/>
    <property type="project" value="TreeGrafter"/>
</dbReference>
<evidence type="ECO:0000313" key="3">
    <source>
        <dbReference type="Proteomes" id="UP000224915"/>
    </source>
</evidence>
<dbReference type="InterPro" id="IPR016064">
    <property type="entry name" value="NAD/diacylglycerol_kinase_sf"/>
</dbReference>
<dbReference type="PANTHER" id="PTHR30492:SF0">
    <property type="entry name" value="METHYLGLYOXAL SYNTHASE"/>
    <property type="match status" value="1"/>
</dbReference>